<dbReference type="Gene3D" id="1.10.10.2830">
    <property type="match status" value="1"/>
</dbReference>
<dbReference type="AlphaFoldDB" id="A0A316FVF4"/>
<dbReference type="KEGG" id="salo:EF888_14815"/>
<dbReference type="EMBL" id="QGGV01000018">
    <property type="protein sequence ID" value="PWK51656.1"/>
    <property type="molecule type" value="Genomic_DNA"/>
</dbReference>
<dbReference type="Proteomes" id="UP000245390">
    <property type="component" value="Unassembled WGS sequence"/>
</dbReference>
<protein>
    <recommendedName>
        <fullName evidence="3">Bacteriophage-like protein</fullName>
    </recommendedName>
</protein>
<reference evidence="1 2" key="1">
    <citation type="submission" date="2018-05" db="EMBL/GenBank/DDBJ databases">
        <title>Genomic Encyclopedia of Type Strains, Phase IV (KMG-IV): sequencing the most valuable type-strain genomes for metagenomic binning, comparative biology and taxonomic classification.</title>
        <authorList>
            <person name="Goeker M."/>
        </authorList>
    </citation>
    <scope>NUCLEOTIDE SEQUENCE [LARGE SCALE GENOMIC DNA]</scope>
    <source>
        <strain evidence="1 2">DSM 103371</strain>
    </source>
</reference>
<dbReference type="RefSeq" id="WP_109761254.1">
    <property type="nucleotide sequence ID" value="NZ_CP034588.1"/>
</dbReference>
<sequence>MTRGAPVPETVTLHVPFRIVKRGGRKQMVLPSNTPEGVAQPRRPDNTLVKALARAFRWKRMLESGEFATTAELADREGIAPSYLTRVLRLTLLAPDIVEAILDGRQGPEVALAQVLEPFPEGWDEQPGALASRK</sequence>
<evidence type="ECO:0000313" key="1">
    <source>
        <dbReference type="EMBL" id="PWK51656.1"/>
    </source>
</evidence>
<gene>
    <name evidence="1" type="ORF">C8D95_1189</name>
</gene>
<proteinExistence type="predicted"/>
<evidence type="ECO:0008006" key="3">
    <source>
        <dbReference type="Google" id="ProtNLM"/>
    </source>
</evidence>
<name>A0A316FVF4_9RHOB</name>
<keyword evidence="2" id="KW-1185">Reference proteome</keyword>
<organism evidence="1 2">
    <name type="scientific">Silicimonas algicola</name>
    <dbReference type="NCBI Taxonomy" id="1826607"/>
    <lineage>
        <taxon>Bacteria</taxon>
        <taxon>Pseudomonadati</taxon>
        <taxon>Pseudomonadota</taxon>
        <taxon>Alphaproteobacteria</taxon>
        <taxon>Rhodobacterales</taxon>
        <taxon>Paracoccaceae</taxon>
    </lineage>
</organism>
<comment type="caution">
    <text evidence="1">The sequence shown here is derived from an EMBL/GenBank/DDBJ whole genome shotgun (WGS) entry which is preliminary data.</text>
</comment>
<dbReference type="OrthoDB" id="1550462at2"/>
<evidence type="ECO:0000313" key="2">
    <source>
        <dbReference type="Proteomes" id="UP000245390"/>
    </source>
</evidence>
<dbReference type="SUPFAM" id="SSF109709">
    <property type="entry name" value="KorB DNA-binding domain-like"/>
    <property type="match status" value="1"/>
</dbReference>
<accession>A0A316FVF4</accession>